<gene>
    <name evidence="1" type="ORF">UFOPK3317_01120</name>
</gene>
<sequence>MTVAGAGAGCIDETAAPTMSTTTCGQPPLAKSVTRWLSEFTFTQTPFATTCPARKFKFDAVGGVARSGNAVTYPEAFGETTVMLSNTAVASNGTPLPGTPAIVTAR</sequence>
<reference evidence="1" key="1">
    <citation type="submission" date="2020-05" db="EMBL/GenBank/DDBJ databases">
        <authorList>
            <person name="Chiriac C."/>
            <person name="Salcher M."/>
            <person name="Ghai R."/>
            <person name="Kavagutti S V."/>
        </authorList>
    </citation>
    <scope>NUCLEOTIDE SEQUENCE</scope>
</reference>
<name>A0A6J7E6G1_9ZZZZ</name>
<dbReference type="AlphaFoldDB" id="A0A6J7E6G1"/>
<accession>A0A6J7E6G1</accession>
<organism evidence="1">
    <name type="scientific">freshwater metagenome</name>
    <dbReference type="NCBI Taxonomy" id="449393"/>
    <lineage>
        <taxon>unclassified sequences</taxon>
        <taxon>metagenomes</taxon>
        <taxon>ecological metagenomes</taxon>
    </lineage>
</organism>
<protein>
    <submittedName>
        <fullName evidence="1">Unannotated protein</fullName>
    </submittedName>
</protein>
<proteinExistence type="predicted"/>
<evidence type="ECO:0000313" key="1">
    <source>
        <dbReference type="EMBL" id="CAB4875333.1"/>
    </source>
</evidence>
<dbReference type="EMBL" id="CAFBLK010000208">
    <property type="protein sequence ID" value="CAB4875333.1"/>
    <property type="molecule type" value="Genomic_DNA"/>
</dbReference>